<reference evidence="1" key="1">
    <citation type="submission" date="2022-03" db="EMBL/GenBank/DDBJ databases">
        <authorList>
            <person name="Lindestad O."/>
        </authorList>
    </citation>
    <scope>NUCLEOTIDE SEQUENCE</scope>
</reference>
<protein>
    <submittedName>
        <fullName evidence="1">Jg20240 protein</fullName>
    </submittedName>
</protein>
<accession>A0A8S4R3X5</accession>
<comment type="caution">
    <text evidence="1">The sequence shown here is derived from an EMBL/GenBank/DDBJ whole genome shotgun (WGS) entry which is preliminary data.</text>
</comment>
<evidence type="ECO:0000313" key="1">
    <source>
        <dbReference type="EMBL" id="CAH2230030.1"/>
    </source>
</evidence>
<dbReference type="Proteomes" id="UP000838756">
    <property type="component" value="Unassembled WGS sequence"/>
</dbReference>
<proteinExistence type="predicted"/>
<sequence length="71" mass="7935">MVGARRETCACAAPLSRGDILNENGVFSRRTKTVATGVRRPLVIGGPWIQFSLDMSKFSHLYKLQVNQQKE</sequence>
<keyword evidence="2" id="KW-1185">Reference proteome</keyword>
<organism evidence="1 2">
    <name type="scientific">Pararge aegeria aegeria</name>
    <dbReference type="NCBI Taxonomy" id="348720"/>
    <lineage>
        <taxon>Eukaryota</taxon>
        <taxon>Metazoa</taxon>
        <taxon>Ecdysozoa</taxon>
        <taxon>Arthropoda</taxon>
        <taxon>Hexapoda</taxon>
        <taxon>Insecta</taxon>
        <taxon>Pterygota</taxon>
        <taxon>Neoptera</taxon>
        <taxon>Endopterygota</taxon>
        <taxon>Lepidoptera</taxon>
        <taxon>Glossata</taxon>
        <taxon>Ditrysia</taxon>
        <taxon>Papilionoidea</taxon>
        <taxon>Nymphalidae</taxon>
        <taxon>Satyrinae</taxon>
        <taxon>Satyrini</taxon>
        <taxon>Parargina</taxon>
        <taxon>Pararge</taxon>
    </lineage>
</organism>
<evidence type="ECO:0000313" key="2">
    <source>
        <dbReference type="Proteomes" id="UP000838756"/>
    </source>
</evidence>
<dbReference type="AlphaFoldDB" id="A0A8S4R3X5"/>
<name>A0A8S4R3X5_9NEOP</name>
<gene>
    <name evidence="1" type="primary">jg20240</name>
    <name evidence="1" type="ORF">PAEG_LOCUS9307</name>
</gene>
<dbReference type="EMBL" id="CAKXAJ010024767">
    <property type="protein sequence ID" value="CAH2230030.1"/>
    <property type="molecule type" value="Genomic_DNA"/>
</dbReference>